<evidence type="ECO:0000256" key="2">
    <source>
        <dbReference type="ARBA" id="ARBA00022833"/>
    </source>
</evidence>
<dbReference type="GO" id="GO:0005737">
    <property type="term" value="C:cytoplasm"/>
    <property type="evidence" value="ECO:0007669"/>
    <property type="project" value="UniProtKB-SubCell"/>
</dbReference>
<dbReference type="InterPro" id="IPR000397">
    <property type="entry name" value="Heat_shock_Hsp33"/>
</dbReference>
<protein>
    <recommendedName>
        <fullName evidence="6">33 kDa chaperonin</fullName>
    </recommendedName>
    <alternativeName>
        <fullName evidence="6">Heat shock protein 33 homolog</fullName>
        <shortName evidence="6">HSP33</shortName>
    </alternativeName>
</protein>
<dbReference type="InterPro" id="IPR016153">
    <property type="entry name" value="Heat_shock_Hsp33_N"/>
</dbReference>
<keyword evidence="3 6" id="KW-1015">Disulfide bond</keyword>
<keyword evidence="2 6" id="KW-0862">Zinc</keyword>
<dbReference type="InterPro" id="IPR016154">
    <property type="entry name" value="Heat_shock_Hsp33_C"/>
</dbReference>
<comment type="subcellular location">
    <subcellularLocation>
        <location evidence="6">Cytoplasm</location>
    </subcellularLocation>
</comment>
<dbReference type="AlphaFoldDB" id="A0A1G7TQ26"/>
<dbReference type="NCBIfam" id="NF001033">
    <property type="entry name" value="PRK00114.1"/>
    <property type="match status" value="1"/>
</dbReference>
<comment type="PTM">
    <text evidence="6">Under oxidizing conditions two disulfide bonds are formed involving the reactive cysteines. Under reducing conditions zinc is bound to the reactive cysteines and the protein is inactive.</text>
</comment>
<dbReference type="GO" id="GO:0051082">
    <property type="term" value="F:unfolded protein binding"/>
    <property type="evidence" value="ECO:0007669"/>
    <property type="project" value="UniProtKB-UniRule"/>
</dbReference>
<evidence type="ECO:0000256" key="5">
    <source>
        <dbReference type="ARBA" id="ARBA00023284"/>
    </source>
</evidence>
<dbReference type="Gene3D" id="3.55.30.10">
    <property type="entry name" value="Hsp33 domain"/>
    <property type="match status" value="1"/>
</dbReference>
<evidence type="ECO:0000256" key="1">
    <source>
        <dbReference type="ARBA" id="ARBA00022490"/>
    </source>
</evidence>
<comment type="similarity">
    <text evidence="6">Belongs to the HSP33 family.</text>
</comment>
<dbReference type="Proteomes" id="UP000183404">
    <property type="component" value="Unassembled WGS sequence"/>
</dbReference>
<evidence type="ECO:0000313" key="8">
    <source>
        <dbReference type="Proteomes" id="UP000183404"/>
    </source>
</evidence>
<evidence type="ECO:0000313" key="7">
    <source>
        <dbReference type="EMBL" id="SDG37395.1"/>
    </source>
</evidence>
<proteinExistence type="inferred from homology"/>
<dbReference type="PIRSF" id="PIRSF005261">
    <property type="entry name" value="Heat_shock_Hsp33"/>
    <property type="match status" value="1"/>
</dbReference>
<comment type="function">
    <text evidence="6">Redox regulated molecular chaperone. Protects both thermally unfolding and oxidatively damaged proteins from irreversible aggregation. Plays an important role in the bacterial defense system toward oxidative stress.</text>
</comment>
<dbReference type="Gene3D" id="3.90.1280.10">
    <property type="entry name" value="HSP33 redox switch-like"/>
    <property type="match status" value="1"/>
</dbReference>
<accession>A0A1G7TQ26</accession>
<dbReference type="SUPFAM" id="SSF64397">
    <property type="entry name" value="Hsp33 domain"/>
    <property type="match status" value="1"/>
</dbReference>
<dbReference type="GO" id="GO:0042026">
    <property type="term" value="P:protein refolding"/>
    <property type="evidence" value="ECO:0007669"/>
    <property type="project" value="TreeGrafter"/>
</dbReference>
<gene>
    <name evidence="6" type="primary">hslO</name>
    <name evidence="7" type="ORF">SAMN04244560_02246</name>
</gene>
<dbReference type="HAMAP" id="MF_00117">
    <property type="entry name" value="HslO"/>
    <property type="match status" value="1"/>
</dbReference>
<feature type="disulfide bond" description="Redox-active" evidence="6">
    <location>
        <begin position="271"/>
        <end position="274"/>
    </location>
</feature>
<dbReference type="CDD" id="cd00498">
    <property type="entry name" value="Hsp33"/>
    <property type="match status" value="1"/>
</dbReference>
<organism evidence="7 8">
    <name type="scientific">Thermoanaerobacter thermohydrosulfuricus</name>
    <name type="common">Clostridium thermohydrosulfuricum</name>
    <dbReference type="NCBI Taxonomy" id="1516"/>
    <lineage>
        <taxon>Bacteria</taxon>
        <taxon>Bacillati</taxon>
        <taxon>Bacillota</taxon>
        <taxon>Clostridia</taxon>
        <taxon>Thermoanaerobacterales</taxon>
        <taxon>Thermoanaerobacteraceae</taxon>
        <taxon>Thermoanaerobacter</taxon>
    </lineage>
</organism>
<dbReference type="PANTHER" id="PTHR30111">
    <property type="entry name" value="33 KDA CHAPERONIN"/>
    <property type="match status" value="1"/>
</dbReference>
<dbReference type="EMBL" id="FNBS01000068">
    <property type="protein sequence ID" value="SDG37395.1"/>
    <property type="molecule type" value="Genomic_DNA"/>
</dbReference>
<name>A0A1G7TQ26_THETY</name>
<dbReference type="Pfam" id="PF01430">
    <property type="entry name" value="HSP33"/>
    <property type="match status" value="1"/>
</dbReference>
<dbReference type="SUPFAM" id="SSF118352">
    <property type="entry name" value="HSP33 redox switch-like"/>
    <property type="match status" value="1"/>
</dbReference>
<sequence>MSDYIVRATAYNNKILAIAAFSTQTAQKAKEIHNLTPTTCAALGRALTAVAMMRVMMKGEKDKVTLVIKGDGPIGNIVAVSNYPGIVKGYVGNPTVDLPLSEKGKLDVGKAVGKNGYVTVIKDIGLKEPYIGTVELQTGEIGEDIAYYFYASEQVPSAVGVGVLVGKEGNVLASGGFIIQLLPNVEEEVVAKLEEALRNISSVTELLRNGYLPEDILNHILGEMGLNILERVDLKYECDCSQERFETAIIALGKEEIEKLISEGQSVEAVCHFCGKKYLIEESRLKEFLFVLLICSKSYIYMIFFRFCI</sequence>
<evidence type="ECO:0000256" key="6">
    <source>
        <dbReference type="HAMAP-Rule" id="MF_00117"/>
    </source>
</evidence>
<dbReference type="RefSeq" id="WP_074592814.1">
    <property type="nucleotide sequence ID" value="NZ_FNBS01000068.1"/>
</dbReference>
<evidence type="ECO:0000256" key="3">
    <source>
        <dbReference type="ARBA" id="ARBA00023157"/>
    </source>
</evidence>
<dbReference type="GO" id="GO:0044183">
    <property type="term" value="F:protein folding chaperone"/>
    <property type="evidence" value="ECO:0007669"/>
    <property type="project" value="TreeGrafter"/>
</dbReference>
<reference evidence="7 8" key="1">
    <citation type="submission" date="2016-10" db="EMBL/GenBank/DDBJ databases">
        <authorList>
            <person name="de Groot N.N."/>
        </authorList>
    </citation>
    <scope>NUCLEOTIDE SEQUENCE [LARGE SCALE GENOMIC DNA]</scope>
    <source>
        <strain evidence="7 8">DSM 569</strain>
    </source>
</reference>
<feature type="disulfide bond" description="Redox-active" evidence="6">
    <location>
        <begin position="238"/>
        <end position="240"/>
    </location>
</feature>
<keyword evidence="1 6" id="KW-0963">Cytoplasm</keyword>
<dbReference type="PANTHER" id="PTHR30111:SF1">
    <property type="entry name" value="33 KDA CHAPERONIN"/>
    <property type="match status" value="1"/>
</dbReference>
<keyword evidence="4 6" id="KW-0143">Chaperone</keyword>
<evidence type="ECO:0000256" key="4">
    <source>
        <dbReference type="ARBA" id="ARBA00023186"/>
    </source>
</evidence>
<keyword evidence="5 6" id="KW-0676">Redox-active center</keyword>